<dbReference type="PANTHER" id="PTHR12526:SF510">
    <property type="entry name" value="D-INOSITOL 3-PHOSPHATE GLYCOSYLTRANSFERASE"/>
    <property type="match status" value="1"/>
</dbReference>
<dbReference type="OrthoDB" id="433681at2"/>
<dbReference type="GO" id="GO:0102710">
    <property type="term" value="F:D-inositol-3-phosphate glycosyltransferase activity"/>
    <property type="evidence" value="ECO:0007669"/>
    <property type="project" value="UniProtKB-EC"/>
</dbReference>
<evidence type="ECO:0000256" key="1">
    <source>
        <dbReference type="ARBA" id="ARBA00022676"/>
    </source>
</evidence>
<evidence type="ECO:0000259" key="4">
    <source>
        <dbReference type="Pfam" id="PF13439"/>
    </source>
</evidence>
<dbReference type="EC" id="2.4.1.250" evidence="5"/>
<dbReference type="Pfam" id="PF13439">
    <property type="entry name" value="Glyco_transf_4"/>
    <property type="match status" value="1"/>
</dbReference>
<dbReference type="CDD" id="cd03800">
    <property type="entry name" value="GT4_sucrose_synthase"/>
    <property type="match status" value="1"/>
</dbReference>
<organism evidence="5 6">
    <name type="scientific">Pigmentiphaga humi</name>
    <dbReference type="NCBI Taxonomy" id="2478468"/>
    <lineage>
        <taxon>Bacteria</taxon>
        <taxon>Pseudomonadati</taxon>
        <taxon>Pseudomonadota</taxon>
        <taxon>Betaproteobacteria</taxon>
        <taxon>Burkholderiales</taxon>
        <taxon>Alcaligenaceae</taxon>
        <taxon>Pigmentiphaga</taxon>
    </lineage>
</organism>
<dbReference type="EMBL" id="UWPJ01000017">
    <property type="protein sequence ID" value="VCU69978.1"/>
    <property type="molecule type" value="Genomic_DNA"/>
</dbReference>
<accession>A0A3P4B2W5</accession>
<keyword evidence="2 5" id="KW-0808">Transferase</keyword>
<dbReference type="Pfam" id="PF00534">
    <property type="entry name" value="Glycos_transf_1"/>
    <property type="match status" value="1"/>
</dbReference>
<feature type="domain" description="Glycosyl transferase family 1" evidence="3">
    <location>
        <begin position="210"/>
        <end position="381"/>
    </location>
</feature>
<dbReference type="SUPFAM" id="SSF53756">
    <property type="entry name" value="UDP-Glycosyltransferase/glycogen phosphorylase"/>
    <property type="match status" value="1"/>
</dbReference>
<gene>
    <name evidence="5" type="primary">mshA_2</name>
    <name evidence="5" type="ORF">PIGHUM_02045</name>
</gene>
<reference evidence="5 6" key="1">
    <citation type="submission" date="2018-10" db="EMBL/GenBank/DDBJ databases">
        <authorList>
            <person name="Criscuolo A."/>
        </authorList>
    </citation>
    <scope>NUCLEOTIDE SEQUENCE [LARGE SCALE GENOMIC DNA]</scope>
    <source>
        <strain evidence="5">DnA1</strain>
    </source>
</reference>
<evidence type="ECO:0000313" key="5">
    <source>
        <dbReference type="EMBL" id="VCU69978.1"/>
    </source>
</evidence>
<sequence length="430" mass="47287">MRTIALISEHASPLASPGSVDSGGQNIYVANLAREMAARGTHVDIFTRRDDPDLPPVTHWLPGVRVLHVPAGPAHAIPKEELLPYMNAFSAFLQYHFRNAARPYDVVHANFFMSGHAALPAARANGIPLVMTFHALDRVRRQHQGSADRFPPERYAIERELVRQAQRLIAECPQDREDLILHYGAEVSRIDVIPCGFDDREFVPLDKRTARLALGWHPTRFAILQLGRMVPRKGVDNVIRALALLRHRYGVEAQLYIVGGDAPDPNDMATPELARLRAIAADAGVTDAVEFCGRRDRDLLSLFYGACDAFVTTPWYEPFGITPVEAMACARPVVGAAVGGIRSTVVDGHTGYLVPPRDPEALAERLAYLAARPDTARQLGIHGLQRARQRYTWSGVARDMLRSYASLVRPAAVAHSGIGHPVADEALVAK</sequence>
<dbReference type="PANTHER" id="PTHR12526">
    <property type="entry name" value="GLYCOSYLTRANSFERASE"/>
    <property type="match status" value="1"/>
</dbReference>
<dbReference type="InterPro" id="IPR001296">
    <property type="entry name" value="Glyco_trans_1"/>
</dbReference>
<proteinExistence type="predicted"/>
<dbReference type="RefSeq" id="WP_124079502.1">
    <property type="nucleotide sequence ID" value="NZ_UWPJ01000017.1"/>
</dbReference>
<dbReference type="AlphaFoldDB" id="A0A3P4B2W5"/>
<name>A0A3P4B2W5_9BURK</name>
<dbReference type="InterPro" id="IPR028098">
    <property type="entry name" value="Glyco_trans_4-like_N"/>
</dbReference>
<keyword evidence="1 5" id="KW-0328">Glycosyltransferase</keyword>
<dbReference type="Gene3D" id="3.40.50.2000">
    <property type="entry name" value="Glycogen Phosphorylase B"/>
    <property type="match status" value="2"/>
</dbReference>
<keyword evidence="6" id="KW-1185">Reference proteome</keyword>
<evidence type="ECO:0000256" key="2">
    <source>
        <dbReference type="ARBA" id="ARBA00022679"/>
    </source>
</evidence>
<evidence type="ECO:0000313" key="6">
    <source>
        <dbReference type="Proteomes" id="UP000277294"/>
    </source>
</evidence>
<dbReference type="Proteomes" id="UP000277294">
    <property type="component" value="Unassembled WGS sequence"/>
</dbReference>
<feature type="domain" description="Glycosyltransferase subfamily 4-like N-terminal" evidence="4">
    <location>
        <begin position="23"/>
        <end position="199"/>
    </location>
</feature>
<evidence type="ECO:0000259" key="3">
    <source>
        <dbReference type="Pfam" id="PF00534"/>
    </source>
</evidence>
<protein>
    <submittedName>
        <fullName evidence="5">D-inositol 3-phosphate glycosyltransferase</fullName>
        <ecNumber evidence="5">2.4.1.250</ecNumber>
    </submittedName>
</protein>